<name>A0AAW2UIV9_9LAMI</name>
<gene>
    <name evidence="1" type="ORF">Slati_3502700</name>
</gene>
<organism evidence="1">
    <name type="scientific">Sesamum latifolium</name>
    <dbReference type="NCBI Taxonomy" id="2727402"/>
    <lineage>
        <taxon>Eukaryota</taxon>
        <taxon>Viridiplantae</taxon>
        <taxon>Streptophyta</taxon>
        <taxon>Embryophyta</taxon>
        <taxon>Tracheophyta</taxon>
        <taxon>Spermatophyta</taxon>
        <taxon>Magnoliopsida</taxon>
        <taxon>eudicotyledons</taxon>
        <taxon>Gunneridae</taxon>
        <taxon>Pentapetalae</taxon>
        <taxon>asterids</taxon>
        <taxon>lamiids</taxon>
        <taxon>Lamiales</taxon>
        <taxon>Pedaliaceae</taxon>
        <taxon>Sesamum</taxon>
    </lineage>
</organism>
<comment type="caution">
    <text evidence="1">The sequence shown here is derived from an EMBL/GenBank/DDBJ whole genome shotgun (WGS) entry which is preliminary data.</text>
</comment>
<sequence>MNVYVSGPHGYGPSINRLPTLVYGMELGVGSHPGPGIYAYYLRPCCAELLDIGTSYPFGQRLWPQLFLAQHVSKCIGDTAVM</sequence>
<evidence type="ECO:0000313" key="1">
    <source>
        <dbReference type="EMBL" id="KAL0416708.1"/>
    </source>
</evidence>
<proteinExistence type="predicted"/>
<reference evidence="1" key="2">
    <citation type="journal article" date="2024" name="Plant">
        <title>Genomic evolution and insights into agronomic trait innovations of Sesamum species.</title>
        <authorList>
            <person name="Miao H."/>
            <person name="Wang L."/>
            <person name="Qu L."/>
            <person name="Liu H."/>
            <person name="Sun Y."/>
            <person name="Le M."/>
            <person name="Wang Q."/>
            <person name="Wei S."/>
            <person name="Zheng Y."/>
            <person name="Lin W."/>
            <person name="Duan Y."/>
            <person name="Cao H."/>
            <person name="Xiong S."/>
            <person name="Wang X."/>
            <person name="Wei L."/>
            <person name="Li C."/>
            <person name="Ma Q."/>
            <person name="Ju M."/>
            <person name="Zhao R."/>
            <person name="Li G."/>
            <person name="Mu C."/>
            <person name="Tian Q."/>
            <person name="Mei H."/>
            <person name="Zhang T."/>
            <person name="Gao T."/>
            <person name="Zhang H."/>
        </authorList>
    </citation>
    <scope>NUCLEOTIDE SEQUENCE</scope>
    <source>
        <strain evidence="1">KEN1</strain>
    </source>
</reference>
<dbReference type="EMBL" id="JACGWN010000012">
    <property type="protein sequence ID" value="KAL0416708.1"/>
    <property type="molecule type" value="Genomic_DNA"/>
</dbReference>
<accession>A0AAW2UIV9</accession>
<protein>
    <submittedName>
        <fullName evidence="1">Uncharacterized protein</fullName>
    </submittedName>
</protein>
<reference evidence="1" key="1">
    <citation type="submission" date="2020-06" db="EMBL/GenBank/DDBJ databases">
        <authorList>
            <person name="Li T."/>
            <person name="Hu X."/>
            <person name="Zhang T."/>
            <person name="Song X."/>
            <person name="Zhang H."/>
            <person name="Dai N."/>
            <person name="Sheng W."/>
            <person name="Hou X."/>
            <person name="Wei L."/>
        </authorList>
    </citation>
    <scope>NUCLEOTIDE SEQUENCE</scope>
    <source>
        <strain evidence="1">KEN1</strain>
        <tissue evidence="1">Leaf</tissue>
    </source>
</reference>
<dbReference type="AlphaFoldDB" id="A0AAW2UIV9"/>